<sequence length="362" mass="40587">MEEKRVFGVAAKKTMSKKDGLDSSSPWEACNDSWELKAVGDDDDVWDKFLPWDYGEILAREGVSPGVITKKQAYLLLFGSPFLLDQGKLSFVLNKGGGEKCCMLSARELSIAWKDTPYFWRWTTLPESRFSEVAELQCVCWLEIRGKIATTMLSDKTNYSAYLVFKAKAECFGLEFAAESVVKFVDSEEREVSAVHLVSPRGTDGGARYYIGHAERQVPQENAQLSFERRDGWMEIKLGEFYNDCGNDNDGEVEAALMETKAQNWKGGLFVEGIEFRPKGMQHCSVSPCTTHHLVKNSTHAGAWDVAIASPASPYDTISLPKSKICFDTVGLPKQGGKVQNLSSFQYNWPSQRRILPYYVSV</sequence>
<protein>
    <submittedName>
        <fullName evidence="1">Uncharacterized protein</fullName>
    </submittedName>
</protein>
<dbReference type="PANTHER" id="PTHR32278:SF111">
    <property type="entry name" value="F-BOX PROTEIN PP2-B12-RELATED"/>
    <property type="match status" value="1"/>
</dbReference>
<organism evidence="1">
    <name type="scientific">Daucus carota subsp. sativus</name>
    <name type="common">Carrot</name>
    <dbReference type="NCBI Taxonomy" id="79200"/>
    <lineage>
        <taxon>Eukaryota</taxon>
        <taxon>Viridiplantae</taxon>
        <taxon>Streptophyta</taxon>
        <taxon>Embryophyta</taxon>
        <taxon>Tracheophyta</taxon>
        <taxon>Spermatophyta</taxon>
        <taxon>Magnoliopsida</taxon>
        <taxon>eudicotyledons</taxon>
        <taxon>Gunneridae</taxon>
        <taxon>Pentapetalae</taxon>
        <taxon>asterids</taxon>
        <taxon>campanulids</taxon>
        <taxon>Apiales</taxon>
        <taxon>Apiaceae</taxon>
        <taxon>Apioideae</taxon>
        <taxon>Scandiceae</taxon>
        <taxon>Daucinae</taxon>
        <taxon>Daucus</taxon>
        <taxon>Daucus sect. Daucus</taxon>
    </lineage>
</organism>
<dbReference type="STRING" id="79200.A0A162AHV1"/>
<dbReference type="InterPro" id="IPR025886">
    <property type="entry name" value="PP2-like"/>
</dbReference>
<name>A0A162AHV1_DAUCS</name>
<reference evidence="1" key="1">
    <citation type="journal article" date="2016" name="Nat. Genet.">
        <title>A high-quality carrot genome assembly provides new insights into carotenoid accumulation and asterid genome evolution.</title>
        <authorList>
            <person name="Iorizzo M."/>
            <person name="Ellison S."/>
            <person name="Senalik D."/>
            <person name="Zeng P."/>
            <person name="Satapoomin P."/>
            <person name="Huang J."/>
            <person name="Bowman M."/>
            <person name="Iovene M."/>
            <person name="Sanseverino W."/>
            <person name="Cavagnaro P."/>
            <person name="Yildiz M."/>
            <person name="Macko-Podgorni A."/>
            <person name="Moranska E."/>
            <person name="Grzebelus E."/>
            <person name="Grzebelus D."/>
            <person name="Ashrafi H."/>
            <person name="Zheng Z."/>
            <person name="Cheng S."/>
            <person name="Spooner D."/>
            <person name="Van Deynze A."/>
            <person name="Simon P."/>
        </authorList>
    </citation>
    <scope>NUCLEOTIDE SEQUENCE [LARGE SCALE GENOMIC DNA]</scope>
    <source>
        <tissue evidence="1">Leaf</tissue>
    </source>
</reference>
<dbReference type="Gramene" id="KZN01283">
    <property type="protein sequence ID" value="KZN01283"/>
    <property type="gene ID" value="DCAR_010037"/>
</dbReference>
<dbReference type="EMBL" id="LNRQ01000003">
    <property type="protein sequence ID" value="KZN01283.1"/>
    <property type="molecule type" value="Genomic_DNA"/>
</dbReference>
<proteinExistence type="predicted"/>
<comment type="caution">
    <text evidence="1">The sequence shown here is derived from an EMBL/GenBank/DDBJ whole genome shotgun (WGS) entry which is preliminary data.</text>
</comment>
<evidence type="ECO:0000313" key="1">
    <source>
        <dbReference type="EMBL" id="KZN01283.1"/>
    </source>
</evidence>
<dbReference type="OMA" id="MELHEWE"/>
<dbReference type="Pfam" id="PF14299">
    <property type="entry name" value="PP2"/>
    <property type="match status" value="1"/>
</dbReference>
<dbReference type="PANTHER" id="PTHR32278">
    <property type="entry name" value="F-BOX DOMAIN-CONTAINING PROTEIN"/>
    <property type="match status" value="1"/>
</dbReference>
<accession>A0A162AHV1</accession>
<dbReference type="AlphaFoldDB" id="A0A162AHV1"/>
<gene>
    <name evidence="1" type="ORF">DCAR_010037</name>
</gene>